<feature type="region of interest" description="Disordered" evidence="2">
    <location>
        <begin position="300"/>
        <end position="319"/>
    </location>
</feature>
<reference evidence="3 4" key="1">
    <citation type="journal article" date="2015" name="Int. J. Syst. Evol. Microbiol.">
        <title>Nitrosospira lacus sp. nov., a psychrotolerant, ammonia-oxidizing bacterium from sandy lake sediment.</title>
        <authorList>
            <person name="Urakawa H."/>
            <person name="Garcia J.C."/>
            <person name="Nielsen J.L."/>
            <person name="Le V.Q."/>
            <person name="Kozlowski J.A."/>
            <person name="Stein L.Y."/>
            <person name="Lim C.K."/>
            <person name="Pommerening-Roser A."/>
            <person name="Martens-Habbena W."/>
            <person name="Stahl D.A."/>
            <person name="Klotz M.G."/>
        </authorList>
    </citation>
    <scope>NUCLEOTIDE SEQUENCE [LARGE SCALE GENOMIC DNA]</scope>
    <source>
        <strain evidence="3 4">APG3</strain>
    </source>
</reference>
<feature type="region of interest" description="Disordered" evidence="2">
    <location>
        <begin position="452"/>
        <end position="492"/>
    </location>
</feature>
<evidence type="ECO:0000256" key="2">
    <source>
        <dbReference type="SAM" id="MobiDB-lite"/>
    </source>
</evidence>
<proteinExistence type="predicted"/>
<protein>
    <submittedName>
        <fullName evidence="3">Uncharacterized protein</fullName>
    </submittedName>
</protein>
<evidence type="ECO:0000256" key="1">
    <source>
        <dbReference type="SAM" id="Coils"/>
    </source>
</evidence>
<sequence length="1180" mass="128626">MNAISGRVVLKESGVGIPDLLVVLFSAAPQVGAASATAFRVSVLTKADGSFEVTYDDVDFACGDAKDRRPHLQINVLAPEEPGVPPQTQLLYSAAAPRENAGRTEQYIVRITTAQLQKAGISVPSEISADLEPAPSVVGRLNALVARQAGIVDGAVSAARQLVDAHRARVAGFHTNFQPALVSAVSKLPVAPLNPERIVGPNDSVHGKMVAVAHQGIADTINSDSPAKRAPARGFISLTPSQLAELKTHADANGVVAAAAVAKIAAGNGATARTTYVQALDRLPPCCPTTPSIDCADSLFDPPAPPVDPGAPPPAPGDTAIGSTDVPRFLGRLMEPLTAPEEQLVVGLMPVATRDTVQSSIEGFTFDPSPADVPAFHDFNSLQIAFDYVWQEAIDQGVLDLAQNAYETIVELGGTPDHPDYKGMHPLRGLTAEGNLVMKANATPTVVVRDHRGEPPGTRLPPPASPPGGQGFGTSTSTCASASVRGPTVRDHRTSVTNPVAIDDPVMRLPALLQALNKKLLENYSFTIYGANAQERSVNFGILNTFRQKWTPLAYQAGPLVKSIPLAPKQTQKLVITRKTTKKRSTKELENNLRVLKDETSSTNRAEQDITKKASTNTSFTFSNEAKGDYEVGSDTSTTTFKQDAAKSTDDTKKSFREAVFKAAQEFKHEKTTEINTEETSSDESVETTEISNPNDEIAVTYLFYELQRRYRLFERLYRVQPVVLVAQEFPRPEDIDESWLVRHDWILRRAILDDSFLPVLENIAATAGDEIALDEMRLNVSQQRCIVSELRQELAIATQQATAQRQLMDAVVYHRSGASSGGGILGGIEHVVSDVAGAVEKVGEFVFGGPADQNGSNRQALQERANDAADQVRDVLFRLEREVTALNALTETYTKALREHNNHLTEIARLQVHIKDNIMYYMQAIWGHEPPDQRYFRLHNTPIPDLTPTVQSYRVKFDGPLTMSAAPPHASLPRFGGSTAKLFPVESVTKFDTQFTFKPLSQVADLDRLLGFKGNYAIFPLLESNALTDFMMDPYVDRATGQLLDPSDPVNWSIDEFSEYVCCLKKKLTAEELQTLRPQLDAIYQAILTNPLRDDDVLVVPTNSLFIEALPATHTLLERFKLDHRMIDVKKAEAEAREKELDNVRRAARILAGERGDPHVDKKILIEGGGNFVVPTGDQ</sequence>
<organism evidence="3 4">
    <name type="scientific">Nitrosospira lacus</name>
    <dbReference type="NCBI Taxonomy" id="1288494"/>
    <lineage>
        <taxon>Bacteria</taxon>
        <taxon>Pseudomonadati</taxon>
        <taxon>Pseudomonadota</taxon>
        <taxon>Betaproteobacteria</taxon>
        <taxon>Nitrosomonadales</taxon>
        <taxon>Nitrosomonadaceae</taxon>
        <taxon>Nitrosospira</taxon>
    </lineage>
</organism>
<name>A0A1W6SSN2_9PROT</name>
<dbReference type="EMBL" id="CP021106">
    <property type="protein sequence ID" value="ARO88796.1"/>
    <property type="molecule type" value="Genomic_DNA"/>
</dbReference>
<evidence type="ECO:0000313" key="3">
    <source>
        <dbReference type="EMBL" id="ARO88796.1"/>
    </source>
</evidence>
<keyword evidence="4" id="KW-1185">Reference proteome</keyword>
<dbReference type="Proteomes" id="UP000012179">
    <property type="component" value="Chromosome"/>
</dbReference>
<evidence type="ECO:0000313" key="4">
    <source>
        <dbReference type="Proteomes" id="UP000012179"/>
    </source>
</evidence>
<dbReference type="RefSeq" id="WP_085922068.1">
    <property type="nucleotide sequence ID" value="NZ_CP021106.3"/>
</dbReference>
<dbReference type="KEGG" id="nlc:EBAPG3_014030"/>
<feature type="compositionally biased region" description="Acidic residues" evidence="2">
    <location>
        <begin position="676"/>
        <end position="687"/>
    </location>
</feature>
<dbReference type="AlphaFoldDB" id="A0A1W6SSN2"/>
<dbReference type="OrthoDB" id="1490206at2"/>
<feature type="compositionally biased region" description="Pro residues" evidence="2">
    <location>
        <begin position="302"/>
        <end position="316"/>
    </location>
</feature>
<feature type="region of interest" description="Disordered" evidence="2">
    <location>
        <begin position="670"/>
        <end position="691"/>
    </location>
</feature>
<keyword evidence="1" id="KW-0175">Coiled coil</keyword>
<feature type="coiled-coil region" evidence="1">
    <location>
        <begin position="774"/>
        <end position="808"/>
    </location>
</feature>
<accession>A0A1W6SSN2</accession>
<gene>
    <name evidence="3" type="ORF">EBAPG3_014030</name>
</gene>